<feature type="non-terminal residue" evidence="10">
    <location>
        <position position="1"/>
    </location>
</feature>
<dbReference type="Gene3D" id="1.10.10.10">
    <property type="entry name" value="Winged helix-like DNA-binding domain superfamily/Winged helix DNA-binding domain"/>
    <property type="match status" value="1"/>
</dbReference>
<dbReference type="Pfam" id="PF08281">
    <property type="entry name" value="Sigma70_r4_2"/>
    <property type="match status" value="1"/>
</dbReference>
<keyword evidence="2" id="KW-0805">Transcription regulation</keyword>
<evidence type="ECO:0000256" key="3">
    <source>
        <dbReference type="ARBA" id="ARBA00023082"/>
    </source>
</evidence>
<evidence type="ECO:0000259" key="9">
    <source>
        <dbReference type="Pfam" id="PF13490"/>
    </source>
</evidence>
<dbReference type="Gene3D" id="1.10.1740.10">
    <property type="match status" value="1"/>
</dbReference>
<evidence type="ECO:0000313" key="10">
    <source>
        <dbReference type="EMBL" id="MDT0382697.1"/>
    </source>
</evidence>
<dbReference type="EMBL" id="JAVREQ010000057">
    <property type="protein sequence ID" value="MDT0382697.1"/>
    <property type="molecule type" value="Genomic_DNA"/>
</dbReference>
<dbReference type="Proteomes" id="UP001183414">
    <property type="component" value="Unassembled WGS sequence"/>
</dbReference>
<dbReference type="NCBIfam" id="TIGR02937">
    <property type="entry name" value="sigma70-ECF"/>
    <property type="match status" value="1"/>
</dbReference>
<proteinExistence type="inferred from homology"/>
<keyword evidence="3" id="KW-0731">Sigma factor</keyword>
<dbReference type="InterPro" id="IPR036388">
    <property type="entry name" value="WH-like_DNA-bd_sf"/>
</dbReference>
<dbReference type="InterPro" id="IPR014284">
    <property type="entry name" value="RNA_pol_sigma-70_dom"/>
</dbReference>
<evidence type="ECO:0000256" key="1">
    <source>
        <dbReference type="ARBA" id="ARBA00010641"/>
    </source>
</evidence>
<sequence>GGPVDAVPPGRCAPRGGGHASTGGAGPDGAEADRGPAGRSVPQQRERRGAGRSESGAGPAESDSALLRRMRGGDTTAYETLYHRHAGAVRRYAHTCCRDAHTAEDLTNEVFARTLQAVRAGAGPDTAVRAYLLTSVRRVAAAWARTAKREHLVEDFAAFAQSAAGASRTVPGGSSPDEDTLSLGADVRAMQEADRTMAVRAFRSLPEKYQTVLWHTTVEEESPRDVAPLLGLSDNAAAVLAHRAREKLKQAYLQAHVSRARTDGGACARYADRLGAYARGGLRMRAERGLRRHLETCAACRTAALEVVDLNAQIRLLVPVAFLGWFGAAGGAKALGLLTGGGAVAGAAATGGAAGAGAAGGGAAAEGVGAPVKIGVAAGVVTAAGVAVALTLIGDDQPAPAPQAKPSVAPAAPSPPPRSPQPAPEPEPPRPAAPVDRPRAEPPAAAQNQPRKATGTS</sequence>
<feature type="compositionally biased region" description="Low complexity" evidence="6">
    <location>
        <begin position="442"/>
        <end position="451"/>
    </location>
</feature>
<feature type="non-terminal residue" evidence="10">
    <location>
        <position position="457"/>
    </location>
</feature>
<accession>A0ABU2P3C2</accession>
<dbReference type="InterPro" id="IPR027383">
    <property type="entry name" value="Znf_put"/>
</dbReference>
<keyword evidence="11" id="KW-1185">Reference proteome</keyword>
<feature type="region of interest" description="Disordered" evidence="6">
    <location>
        <begin position="398"/>
        <end position="457"/>
    </location>
</feature>
<dbReference type="RefSeq" id="WP_311676267.1">
    <property type="nucleotide sequence ID" value="NZ_JAVREQ010000057.1"/>
</dbReference>
<name>A0ABU2P3C2_9ACTN</name>
<dbReference type="Pfam" id="PF13490">
    <property type="entry name" value="zf-HC2"/>
    <property type="match status" value="1"/>
</dbReference>
<dbReference type="InterPro" id="IPR039425">
    <property type="entry name" value="RNA_pol_sigma-70-like"/>
</dbReference>
<dbReference type="Gene3D" id="1.10.10.1320">
    <property type="entry name" value="Anti-sigma factor, zinc-finger domain"/>
    <property type="match status" value="1"/>
</dbReference>
<dbReference type="PANTHER" id="PTHR43133:SF8">
    <property type="entry name" value="RNA POLYMERASE SIGMA FACTOR HI_1459-RELATED"/>
    <property type="match status" value="1"/>
</dbReference>
<dbReference type="PANTHER" id="PTHR43133">
    <property type="entry name" value="RNA POLYMERASE ECF-TYPE SIGMA FACTO"/>
    <property type="match status" value="1"/>
</dbReference>
<evidence type="ECO:0000256" key="2">
    <source>
        <dbReference type="ARBA" id="ARBA00023015"/>
    </source>
</evidence>
<dbReference type="InterPro" id="IPR013249">
    <property type="entry name" value="RNA_pol_sigma70_r4_t2"/>
</dbReference>
<dbReference type="InterPro" id="IPR013325">
    <property type="entry name" value="RNA_pol_sigma_r2"/>
</dbReference>
<reference evidence="11" key="1">
    <citation type="submission" date="2023-07" db="EMBL/GenBank/DDBJ databases">
        <title>30 novel species of actinomycetes from the DSMZ collection.</title>
        <authorList>
            <person name="Nouioui I."/>
        </authorList>
    </citation>
    <scope>NUCLEOTIDE SEQUENCE [LARGE SCALE GENOMIC DNA]</scope>
    <source>
        <strain evidence="11">DSM 42041</strain>
    </source>
</reference>
<feature type="compositionally biased region" description="Low complexity" evidence="6">
    <location>
        <begin position="398"/>
        <end position="411"/>
    </location>
</feature>
<comment type="caution">
    <text evidence="10">The sequence shown here is derived from an EMBL/GenBank/DDBJ whole genome shotgun (WGS) entry which is preliminary data.</text>
</comment>
<feature type="compositionally biased region" description="Low complexity" evidence="6">
    <location>
        <begin position="52"/>
        <end position="62"/>
    </location>
</feature>
<evidence type="ECO:0000256" key="4">
    <source>
        <dbReference type="ARBA" id="ARBA00023125"/>
    </source>
</evidence>
<feature type="compositionally biased region" description="Gly residues" evidence="6">
    <location>
        <begin position="15"/>
        <end position="27"/>
    </location>
</feature>
<keyword evidence="5" id="KW-0804">Transcription</keyword>
<feature type="compositionally biased region" description="Pro residues" evidence="6">
    <location>
        <begin position="412"/>
        <end position="432"/>
    </location>
</feature>
<feature type="domain" description="RNA polymerase sigma factor 70 region 4 type 2" evidence="8">
    <location>
        <begin position="199"/>
        <end position="248"/>
    </location>
</feature>
<dbReference type="InterPro" id="IPR013324">
    <property type="entry name" value="RNA_pol_sigma_r3/r4-like"/>
</dbReference>
<dbReference type="InterPro" id="IPR007627">
    <property type="entry name" value="RNA_pol_sigma70_r2"/>
</dbReference>
<keyword evidence="4" id="KW-0238">DNA-binding</keyword>
<evidence type="ECO:0000256" key="5">
    <source>
        <dbReference type="ARBA" id="ARBA00023163"/>
    </source>
</evidence>
<dbReference type="InterPro" id="IPR041916">
    <property type="entry name" value="Anti_sigma_zinc_sf"/>
</dbReference>
<feature type="domain" description="Putative zinc-finger" evidence="9">
    <location>
        <begin position="267"/>
        <end position="301"/>
    </location>
</feature>
<feature type="domain" description="RNA polymerase sigma-70 region 2" evidence="7">
    <location>
        <begin position="81"/>
        <end position="149"/>
    </location>
</feature>
<dbReference type="Pfam" id="PF04542">
    <property type="entry name" value="Sigma70_r2"/>
    <property type="match status" value="1"/>
</dbReference>
<evidence type="ECO:0000259" key="8">
    <source>
        <dbReference type="Pfam" id="PF08281"/>
    </source>
</evidence>
<protein>
    <submittedName>
        <fullName evidence="10">Sigma-70 family RNA polymerase sigma factor</fullName>
    </submittedName>
</protein>
<evidence type="ECO:0000256" key="6">
    <source>
        <dbReference type="SAM" id="MobiDB-lite"/>
    </source>
</evidence>
<gene>
    <name evidence="10" type="ORF">RM572_28515</name>
</gene>
<comment type="similarity">
    <text evidence="1">Belongs to the sigma-70 factor family. ECF subfamily.</text>
</comment>
<dbReference type="SUPFAM" id="SSF88659">
    <property type="entry name" value="Sigma3 and sigma4 domains of RNA polymerase sigma factors"/>
    <property type="match status" value="1"/>
</dbReference>
<organism evidence="10 11">
    <name type="scientific">Streptomyces hazeniae</name>
    <dbReference type="NCBI Taxonomy" id="3075538"/>
    <lineage>
        <taxon>Bacteria</taxon>
        <taxon>Bacillati</taxon>
        <taxon>Actinomycetota</taxon>
        <taxon>Actinomycetes</taxon>
        <taxon>Kitasatosporales</taxon>
        <taxon>Streptomycetaceae</taxon>
        <taxon>Streptomyces</taxon>
    </lineage>
</organism>
<feature type="region of interest" description="Disordered" evidence="6">
    <location>
        <begin position="1"/>
        <end position="66"/>
    </location>
</feature>
<dbReference type="SUPFAM" id="SSF88946">
    <property type="entry name" value="Sigma2 domain of RNA polymerase sigma factors"/>
    <property type="match status" value="1"/>
</dbReference>
<evidence type="ECO:0000259" key="7">
    <source>
        <dbReference type="Pfam" id="PF04542"/>
    </source>
</evidence>
<evidence type="ECO:0000313" key="11">
    <source>
        <dbReference type="Proteomes" id="UP001183414"/>
    </source>
</evidence>